<dbReference type="EMBL" id="OA887227">
    <property type="protein sequence ID" value="CAD7283303.1"/>
    <property type="molecule type" value="Genomic_DNA"/>
</dbReference>
<dbReference type="EMBL" id="CAJPEX010005190">
    <property type="protein sequence ID" value="CAG0923455.1"/>
    <property type="molecule type" value="Genomic_DNA"/>
</dbReference>
<accession>A0A7R9GI06</accession>
<sequence>MKKEPHQLHLQSSNHQSNHLWSSDWSVKGDTLRSLTKPPGLAWLDGVTGKSMVWDLFGRHDSGSCHFTWSFWQERLEPIPGPSTPKLARCVGVDGVVQFPGAVQDLAETFSQFDADRWSQIHTLVPVKDTQACTDAVHIGLEQSLSASQKRVEELRMDNQRMEDEAAGLEQHQAVVQERMRLDPAFLDGAGSMATAATAQAKDAFSLAVSASKVKIFQVRGSGGIQLGVGPDSKLMKTWLKEVKVMAGVADERKQEGESRVALKAVLDAVMSSPLVGCVPHPLVSSVMDVEEDDGDVMLCSSQGVQKAMSNVFFGGSAGEWMFKPEKRAEYIKDICVRMGITEINFQCIRGMRLPVPACAVQSVAYWNNYFGSCEEERMGLEGKPKVLVFGTSLVAVWFLCRPDQAYLTRVGVTSDVPPAYNFSHLTQGMPYDVYQYGVSGLSAVVGSQKSRWSPEEICWRVYRDLWLHENFRFTHLLVRVGTNDIKHLCNATGGAKFTTVVEIGSKARGGNDCAKGIADEDVGEVLKDTSLCPGEGPMRLDDGTAVEGKSPLSSHQHVVWQVYRPCLYDAVGRVSFGGQGIKENPFDKLILLRCVGILDGGYCETFAMDTLASTGRQRGKDGHFITRDVVVIKETGVEKVVAVVHWALYWVVGKGGRQLVKDSEVTAK</sequence>
<proteinExistence type="predicted"/>
<dbReference type="Proteomes" id="UP000678499">
    <property type="component" value="Unassembled WGS sequence"/>
</dbReference>
<dbReference type="SUPFAM" id="SSF52266">
    <property type="entry name" value="SGNH hydrolase"/>
    <property type="match status" value="1"/>
</dbReference>
<feature type="region of interest" description="Disordered" evidence="2">
    <location>
        <begin position="1"/>
        <end position="21"/>
    </location>
</feature>
<feature type="compositionally biased region" description="Polar residues" evidence="2">
    <location>
        <begin position="9"/>
        <end position="21"/>
    </location>
</feature>
<reference evidence="3" key="1">
    <citation type="submission" date="2020-11" db="EMBL/GenBank/DDBJ databases">
        <authorList>
            <person name="Tran Van P."/>
        </authorList>
    </citation>
    <scope>NUCLEOTIDE SEQUENCE</scope>
</reference>
<evidence type="ECO:0000256" key="1">
    <source>
        <dbReference type="SAM" id="Coils"/>
    </source>
</evidence>
<keyword evidence="1" id="KW-0175">Coiled coil</keyword>
<feature type="coiled-coil region" evidence="1">
    <location>
        <begin position="145"/>
        <end position="179"/>
    </location>
</feature>
<evidence type="ECO:0000313" key="3">
    <source>
        <dbReference type="EMBL" id="CAD7283303.1"/>
    </source>
</evidence>
<keyword evidence="4" id="KW-1185">Reference proteome</keyword>
<evidence type="ECO:0000256" key="2">
    <source>
        <dbReference type="SAM" id="MobiDB-lite"/>
    </source>
</evidence>
<dbReference type="AlphaFoldDB" id="A0A7R9GI06"/>
<gene>
    <name evidence="3" type="ORF">NMOB1V02_LOCUS10919</name>
</gene>
<protein>
    <submittedName>
        <fullName evidence="3">Uncharacterized protein</fullName>
    </submittedName>
</protein>
<organism evidence="3">
    <name type="scientific">Notodromas monacha</name>
    <dbReference type="NCBI Taxonomy" id="399045"/>
    <lineage>
        <taxon>Eukaryota</taxon>
        <taxon>Metazoa</taxon>
        <taxon>Ecdysozoa</taxon>
        <taxon>Arthropoda</taxon>
        <taxon>Crustacea</taxon>
        <taxon>Oligostraca</taxon>
        <taxon>Ostracoda</taxon>
        <taxon>Podocopa</taxon>
        <taxon>Podocopida</taxon>
        <taxon>Cypridocopina</taxon>
        <taxon>Cypridoidea</taxon>
        <taxon>Cyprididae</taxon>
        <taxon>Notodromas</taxon>
    </lineage>
</organism>
<name>A0A7R9GI06_9CRUS</name>
<evidence type="ECO:0000313" key="4">
    <source>
        <dbReference type="Proteomes" id="UP000678499"/>
    </source>
</evidence>